<dbReference type="OrthoDB" id="263283at2759"/>
<sequence>MSASDTGADMLTAHGGTIAANMVAAKCASSEKDRTDSTRGLTATFGTLEGGSSNQAVVSGAWTSGSTSVKMERRELLEEVLDCLADATHRGELREDGGVPGARPVQPRLQEFQEAAAGSSKLSKFLLSEDLGSEALARLSFAPPGWRMTNWNACFCGHILTIGMGAGATIYGEGSHALQNLHRDWLDTRLVDTCIAGCVGRKRIILLAPDEVKPRPGDSSRPALDVGWLRPLREMPSEEAWQAMEDHAQRSDVSGGAMDITPGMFIFIPHGWWHALRPLDDVTVISGPSKLSHHYHTEEVGFDRADTEELRKLACSLPAEQLALLQDELGDEYIAFLRCGTADLLQSLPIPEQHFLLDALQKVL</sequence>
<evidence type="ECO:0008006" key="3">
    <source>
        <dbReference type="Google" id="ProtNLM"/>
    </source>
</evidence>
<dbReference type="Proteomes" id="UP000604046">
    <property type="component" value="Unassembled WGS sequence"/>
</dbReference>
<evidence type="ECO:0000313" key="2">
    <source>
        <dbReference type="Proteomes" id="UP000604046"/>
    </source>
</evidence>
<dbReference type="SUPFAM" id="SSF51197">
    <property type="entry name" value="Clavaminate synthase-like"/>
    <property type="match status" value="1"/>
</dbReference>
<reference evidence="1" key="1">
    <citation type="submission" date="2021-02" db="EMBL/GenBank/DDBJ databases">
        <authorList>
            <person name="Dougan E. K."/>
            <person name="Rhodes N."/>
            <person name="Thang M."/>
            <person name="Chan C."/>
        </authorList>
    </citation>
    <scope>NUCLEOTIDE SEQUENCE</scope>
</reference>
<organism evidence="1 2">
    <name type="scientific">Symbiodinium natans</name>
    <dbReference type="NCBI Taxonomy" id="878477"/>
    <lineage>
        <taxon>Eukaryota</taxon>
        <taxon>Sar</taxon>
        <taxon>Alveolata</taxon>
        <taxon>Dinophyceae</taxon>
        <taxon>Suessiales</taxon>
        <taxon>Symbiodiniaceae</taxon>
        <taxon>Symbiodinium</taxon>
    </lineage>
</organism>
<accession>A0A812NEF9</accession>
<name>A0A812NEF9_9DINO</name>
<evidence type="ECO:0000313" key="1">
    <source>
        <dbReference type="EMBL" id="CAE7309008.1"/>
    </source>
</evidence>
<keyword evidence="2" id="KW-1185">Reference proteome</keyword>
<comment type="caution">
    <text evidence="1">The sequence shown here is derived from an EMBL/GenBank/DDBJ whole genome shotgun (WGS) entry which is preliminary data.</text>
</comment>
<proteinExistence type="predicted"/>
<dbReference type="AlphaFoldDB" id="A0A812NEF9"/>
<protein>
    <recommendedName>
        <fullName evidence="3">JmjC domain-containing protein</fullName>
    </recommendedName>
</protein>
<gene>
    <name evidence="1" type="ORF">SNAT2548_LOCUS16229</name>
</gene>
<dbReference type="Gene3D" id="2.60.120.650">
    <property type="entry name" value="Cupin"/>
    <property type="match status" value="1"/>
</dbReference>
<dbReference type="EMBL" id="CAJNDS010002078">
    <property type="protein sequence ID" value="CAE7309008.1"/>
    <property type="molecule type" value="Genomic_DNA"/>
</dbReference>